<dbReference type="EMBL" id="PKOZ01000001">
    <property type="protein sequence ID" value="PQD96381.1"/>
    <property type="molecule type" value="Genomic_DNA"/>
</dbReference>
<dbReference type="GO" id="GO:0005524">
    <property type="term" value="F:ATP binding"/>
    <property type="evidence" value="ECO:0007669"/>
    <property type="project" value="InterPro"/>
</dbReference>
<dbReference type="OrthoDB" id="5293449at2"/>
<dbReference type="HAMAP" id="MF_00031">
    <property type="entry name" value="DNA_HJ_migration_RuvA"/>
    <property type="match status" value="1"/>
</dbReference>
<dbReference type="Pfam" id="PF01330">
    <property type="entry name" value="RuvA_N"/>
    <property type="match status" value="1"/>
</dbReference>
<accession>A0A2S7N2S4</accession>
<keyword evidence="2 6" id="KW-0227">DNA damage</keyword>
<dbReference type="InterPro" id="IPR036267">
    <property type="entry name" value="RuvA_C_sf"/>
</dbReference>
<evidence type="ECO:0000313" key="9">
    <source>
        <dbReference type="Proteomes" id="UP000239663"/>
    </source>
</evidence>
<feature type="domain" description="Helix-hairpin-helix DNA-binding motif class 1" evidence="7">
    <location>
        <begin position="71"/>
        <end position="90"/>
    </location>
</feature>
<comment type="subcellular location">
    <subcellularLocation>
        <location evidence="6">Cytoplasm</location>
    </subcellularLocation>
</comment>
<evidence type="ECO:0000256" key="5">
    <source>
        <dbReference type="ARBA" id="ARBA00023204"/>
    </source>
</evidence>
<keyword evidence="5 6" id="KW-0234">DNA repair</keyword>
<evidence type="ECO:0000256" key="6">
    <source>
        <dbReference type="HAMAP-Rule" id="MF_00031"/>
    </source>
</evidence>
<proteinExistence type="inferred from homology"/>
<dbReference type="GO" id="GO:0000400">
    <property type="term" value="F:four-way junction DNA binding"/>
    <property type="evidence" value="ECO:0007669"/>
    <property type="project" value="UniProtKB-UniRule"/>
</dbReference>
<comment type="domain">
    <text evidence="6">Has three domains with a flexible linker between the domains II and III and assumes an 'L' shape. Domain III is highly mobile and contacts RuvB.</text>
</comment>
<dbReference type="AlphaFoldDB" id="A0A2S7N2S4"/>
<comment type="caution">
    <text evidence="8">The sequence shown here is derived from an EMBL/GenBank/DDBJ whole genome shotgun (WGS) entry which is preliminary data.</text>
</comment>
<dbReference type="SUPFAM" id="SSF47781">
    <property type="entry name" value="RuvA domain 2-like"/>
    <property type="match status" value="1"/>
</dbReference>
<gene>
    <name evidence="6" type="primary">ruvA</name>
    <name evidence="8" type="ORF">CYL18_00325</name>
</gene>
<dbReference type="InterPro" id="IPR013849">
    <property type="entry name" value="DNA_helicase_Holl-junc_RuvA_I"/>
</dbReference>
<comment type="function">
    <text evidence="6">The RuvA-RuvB-RuvC complex processes Holliday junction (HJ) DNA during genetic recombination and DNA repair, while the RuvA-RuvB complex plays an important role in the rescue of blocked DNA replication forks via replication fork reversal (RFR). RuvA specifically binds to HJ cruciform DNA, conferring on it an open structure. The RuvB hexamer acts as an ATP-dependent pump, pulling dsDNA into and through the RuvAB complex. HJ branch migration allows RuvC to scan DNA until it finds its consensus sequence, where it cleaves and resolves the cruciform DNA.</text>
</comment>
<evidence type="ECO:0000256" key="3">
    <source>
        <dbReference type="ARBA" id="ARBA00023125"/>
    </source>
</evidence>
<dbReference type="SUPFAM" id="SSF46929">
    <property type="entry name" value="DNA helicase RuvA subunit, C-terminal domain"/>
    <property type="match status" value="1"/>
</dbReference>
<keyword evidence="1 6" id="KW-0963">Cytoplasm</keyword>
<comment type="similarity">
    <text evidence="6">Belongs to the RuvA family.</text>
</comment>
<dbReference type="Gene3D" id="2.40.50.140">
    <property type="entry name" value="Nucleic acid-binding proteins"/>
    <property type="match status" value="1"/>
</dbReference>
<feature type="domain" description="Helix-hairpin-helix DNA-binding motif class 1" evidence="7">
    <location>
        <begin position="106"/>
        <end position="125"/>
    </location>
</feature>
<evidence type="ECO:0000259" key="7">
    <source>
        <dbReference type="SMART" id="SM00278"/>
    </source>
</evidence>
<dbReference type="GO" id="GO:0009378">
    <property type="term" value="F:four-way junction helicase activity"/>
    <property type="evidence" value="ECO:0007669"/>
    <property type="project" value="InterPro"/>
</dbReference>
<dbReference type="GO" id="GO:0006310">
    <property type="term" value="P:DNA recombination"/>
    <property type="evidence" value="ECO:0007669"/>
    <property type="project" value="UniProtKB-UniRule"/>
</dbReference>
<evidence type="ECO:0000256" key="2">
    <source>
        <dbReference type="ARBA" id="ARBA00022763"/>
    </source>
</evidence>
<sequence length="204" mass="22849">MYDFIKGRVDYVCPEYIVIEANGIGYLIQAPNPFVFSGGDEEKKIYVHHYVREDAVALYGFTSREEKKLFMKLLNVTGIGPKGALAVLATGRVDQVVEAIEAEDEKFLVKFPGIGKKTARQMILDLKGKLDDVAPDAFPDLFSTEGGKEMSSYSMKNHELEEALLALEALGYSSKEIKKVVAQLEKEKKTTEEYIKDALQLMLK</sequence>
<dbReference type="Gene3D" id="1.10.8.10">
    <property type="entry name" value="DNA helicase RuvA subunit, C-terminal domain"/>
    <property type="match status" value="1"/>
</dbReference>
<dbReference type="InterPro" id="IPR012340">
    <property type="entry name" value="NA-bd_OB-fold"/>
</dbReference>
<comment type="caution">
    <text evidence="6">Lacks conserved residue(s) required for the propagation of feature annotation.</text>
</comment>
<keyword evidence="4 6" id="KW-0233">DNA recombination</keyword>
<dbReference type="InterPro" id="IPR003583">
    <property type="entry name" value="Hlx-hairpin-Hlx_DNA-bd_motif"/>
</dbReference>
<dbReference type="RefSeq" id="WP_104847481.1">
    <property type="nucleotide sequence ID" value="NZ_PKOZ01000001.1"/>
</dbReference>
<name>A0A2S7N2S4_9BACI</name>
<dbReference type="GO" id="GO:0006281">
    <property type="term" value="P:DNA repair"/>
    <property type="evidence" value="ECO:0007669"/>
    <property type="project" value="UniProtKB-UniRule"/>
</dbReference>
<dbReference type="Gene3D" id="1.10.150.20">
    <property type="entry name" value="5' to 3' exonuclease, C-terminal subdomain"/>
    <property type="match status" value="1"/>
</dbReference>
<dbReference type="CDD" id="cd14332">
    <property type="entry name" value="UBA_RuvA_C"/>
    <property type="match status" value="1"/>
</dbReference>
<dbReference type="InterPro" id="IPR000085">
    <property type="entry name" value="RuvA"/>
</dbReference>
<dbReference type="SUPFAM" id="SSF50249">
    <property type="entry name" value="Nucleic acid-binding proteins"/>
    <property type="match status" value="1"/>
</dbReference>
<evidence type="ECO:0000313" key="8">
    <source>
        <dbReference type="EMBL" id="PQD96381.1"/>
    </source>
</evidence>
<evidence type="ECO:0000256" key="1">
    <source>
        <dbReference type="ARBA" id="ARBA00022490"/>
    </source>
</evidence>
<reference evidence="8 9" key="1">
    <citation type="submission" date="2017-12" db="EMBL/GenBank/DDBJ databases">
        <title>Taxonomic description and draft genome of Pradoshia cofamensis Gen. nov., sp. nov., a thermotolerant bacillale isolated from anterior gut of earthworm Eisenia fetida.</title>
        <authorList>
            <person name="Saha T."/>
            <person name="Chakraborty R."/>
        </authorList>
    </citation>
    <scope>NUCLEOTIDE SEQUENCE [LARGE SCALE GENOMIC DNA]</scope>
    <source>
        <strain evidence="8 9">EAG3</strain>
    </source>
</reference>
<dbReference type="InterPro" id="IPR011114">
    <property type="entry name" value="RuvA_C"/>
</dbReference>
<protein>
    <recommendedName>
        <fullName evidence="6">Holliday junction branch migration complex subunit RuvA</fullName>
    </recommendedName>
</protein>
<dbReference type="NCBIfam" id="TIGR00084">
    <property type="entry name" value="ruvA"/>
    <property type="match status" value="1"/>
</dbReference>
<organism evidence="8 9">
    <name type="scientific">Pradoshia eiseniae</name>
    <dbReference type="NCBI Taxonomy" id="2064768"/>
    <lineage>
        <taxon>Bacteria</taxon>
        <taxon>Bacillati</taxon>
        <taxon>Bacillota</taxon>
        <taxon>Bacilli</taxon>
        <taxon>Bacillales</taxon>
        <taxon>Bacillaceae</taxon>
        <taxon>Pradoshia</taxon>
    </lineage>
</organism>
<dbReference type="SMART" id="SM00278">
    <property type="entry name" value="HhH1"/>
    <property type="match status" value="2"/>
</dbReference>
<evidence type="ECO:0000256" key="4">
    <source>
        <dbReference type="ARBA" id="ARBA00023172"/>
    </source>
</evidence>
<dbReference type="GO" id="GO:0009379">
    <property type="term" value="C:Holliday junction helicase complex"/>
    <property type="evidence" value="ECO:0007669"/>
    <property type="project" value="InterPro"/>
</dbReference>
<feature type="region of interest" description="Domain III" evidence="6">
    <location>
        <begin position="155"/>
        <end position="204"/>
    </location>
</feature>
<dbReference type="InterPro" id="IPR010994">
    <property type="entry name" value="RuvA_2-like"/>
</dbReference>
<dbReference type="Pfam" id="PF07499">
    <property type="entry name" value="RuvA_C"/>
    <property type="match status" value="1"/>
</dbReference>
<comment type="subunit">
    <text evidence="6">Homotetramer. Forms an RuvA(8)-RuvB(12)-Holliday junction (HJ) complex. HJ DNA is sandwiched between 2 RuvA tetramers; dsDNA enters through RuvA and exits via RuvB. An RuvB hexamer assembles on each DNA strand where it exits the tetramer. Each RuvB hexamer is contacted by two RuvA subunits (via domain III) on 2 adjacent RuvB subunits; this complex drives branch migration. In the full resolvosome a probable DNA-RuvA(4)-RuvB(12)-RuvC(2) complex forms which resolves the HJ.</text>
</comment>
<dbReference type="Pfam" id="PF14520">
    <property type="entry name" value="HHH_5"/>
    <property type="match status" value="1"/>
</dbReference>
<keyword evidence="9" id="KW-1185">Reference proteome</keyword>
<dbReference type="Proteomes" id="UP000239663">
    <property type="component" value="Unassembled WGS sequence"/>
</dbReference>
<keyword evidence="3 6" id="KW-0238">DNA-binding</keyword>
<dbReference type="GO" id="GO:0005737">
    <property type="term" value="C:cytoplasm"/>
    <property type="evidence" value="ECO:0007669"/>
    <property type="project" value="UniProtKB-SubCell"/>
</dbReference>
<dbReference type="GO" id="GO:0048476">
    <property type="term" value="C:Holliday junction resolvase complex"/>
    <property type="evidence" value="ECO:0007669"/>
    <property type="project" value="UniProtKB-UniRule"/>
</dbReference>